<name>A0ABW1R522_9LACO</name>
<organism evidence="2 3">
    <name type="scientific">Lactiplantibacillus dongliensis</name>
    <dbReference type="NCBI Taxonomy" id="2559919"/>
    <lineage>
        <taxon>Bacteria</taxon>
        <taxon>Bacillati</taxon>
        <taxon>Bacillota</taxon>
        <taxon>Bacilli</taxon>
        <taxon>Lactobacillales</taxon>
        <taxon>Lactobacillaceae</taxon>
        <taxon>Lactiplantibacillus</taxon>
    </lineage>
</organism>
<comment type="caution">
    <text evidence="2">The sequence shown here is derived from an EMBL/GenBank/DDBJ whole genome shotgun (WGS) entry which is preliminary data.</text>
</comment>
<keyword evidence="3" id="KW-1185">Reference proteome</keyword>
<protein>
    <recommendedName>
        <fullName evidence="4">Integral membrane protein</fullName>
    </recommendedName>
</protein>
<dbReference type="RefSeq" id="WP_137638953.1">
    <property type="nucleotide sequence ID" value="NZ_BJDK01000001.1"/>
</dbReference>
<keyword evidence="1" id="KW-1133">Transmembrane helix</keyword>
<gene>
    <name evidence="2" type="ORF">ACFP3T_02350</name>
</gene>
<evidence type="ECO:0008006" key="4">
    <source>
        <dbReference type="Google" id="ProtNLM"/>
    </source>
</evidence>
<dbReference type="Proteomes" id="UP001596253">
    <property type="component" value="Unassembled WGS sequence"/>
</dbReference>
<evidence type="ECO:0000313" key="2">
    <source>
        <dbReference type="EMBL" id="MFC6163510.1"/>
    </source>
</evidence>
<proteinExistence type="predicted"/>
<accession>A0ABW1R522</accession>
<dbReference type="EMBL" id="JBHSSD010000009">
    <property type="protein sequence ID" value="MFC6163510.1"/>
    <property type="molecule type" value="Genomic_DNA"/>
</dbReference>
<reference evidence="3" key="1">
    <citation type="journal article" date="2019" name="Int. J. Syst. Evol. Microbiol.">
        <title>The Global Catalogue of Microorganisms (GCM) 10K type strain sequencing project: providing services to taxonomists for standard genome sequencing and annotation.</title>
        <authorList>
            <consortium name="The Broad Institute Genomics Platform"/>
            <consortium name="The Broad Institute Genome Sequencing Center for Infectious Disease"/>
            <person name="Wu L."/>
            <person name="Ma J."/>
        </authorList>
    </citation>
    <scope>NUCLEOTIDE SEQUENCE [LARGE SCALE GENOMIC DNA]</scope>
    <source>
        <strain evidence="3">CCM 8932</strain>
    </source>
</reference>
<sequence>MFGKLKMAGNILIGAVVVLVWGCIRLVKVLRQLDQGVPYAKLQLQLWNWAWVLIAGTAVILVALTIAIIQKHRATKR</sequence>
<keyword evidence="1" id="KW-0472">Membrane</keyword>
<feature type="transmembrane region" description="Helical" evidence="1">
    <location>
        <begin position="7"/>
        <end position="27"/>
    </location>
</feature>
<evidence type="ECO:0000313" key="3">
    <source>
        <dbReference type="Proteomes" id="UP001596253"/>
    </source>
</evidence>
<evidence type="ECO:0000256" key="1">
    <source>
        <dbReference type="SAM" id="Phobius"/>
    </source>
</evidence>
<keyword evidence="1" id="KW-0812">Transmembrane</keyword>
<feature type="transmembrane region" description="Helical" evidence="1">
    <location>
        <begin position="47"/>
        <end position="69"/>
    </location>
</feature>